<dbReference type="InterPro" id="IPR018247">
    <property type="entry name" value="EF_Hand_1_Ca_BS"/>
</dbReference>
<dbReference type="EMBL" id="CP036278">
    <property type="protein sequence ID" value="QDU54835.1"/>
    <property type="molecule type" value="Genomic_DNA"/>
</dbReference>
<dbReference type="AlphaFoldDB" id="A0A518AJD8"/>
<evidence type="ECO:0000313" key="4">
    <source>
        <dbReference type="Proteomes" id="UP000315750"/>
    </source>
</evidence>
<dbReference type="InterPro" id="IPR036439">
    <property type="entry name" value="Dockerin_dom_sf"/>
</dbReference>
<dbReference type="CDD" id="cd14256">
    <property type="entry name" value="Dockerin_I"/>
    <property type="match status" value="1"/>
</dbReference>
<feature type="chain" id="PRO_5022079615" description="Dockerin domain-containing protein" evidence="1">
    <location>
        <begin position="22"/>
        <end position="395"/>
    </location>
</feature>
<feature type="signal peptide" evidence="1">
    <location>
        <begin position="1"/>
        <end position="21"/>
    </location>
</feature>
<protein>
    <recommendedName>
        <fullName evidence="2">Dockerin domain-containing protein</fullName>
    </recommendedName>
</protein>
<dbReference type="InterPro" id="IPR002105">
    <property type="entry name" value="Dockerin_1_rpt"/>
</dbReference>
<accession>A0A518AJD8</accession>
<organism evidence="3 4">
    <name type="scientific">Aeoliella mucimassa</name>
    <dbReference type="NCBI Taxonomy" id="2527972"/>
    <lineage>
        <taxon>Bacteria</taxon>
        <taxon>Pseudomonadati</taxon>
        <taxon>Planctomycetota</taxon>
        <taxon>Planctomycetia</taxon>
        <taxon>Pirellulales</taxon>
        <taxon>Lacipirellulaceae</taxon>
        <taxon>Aeoliella</taxon>
    </lineage>
</organism>
<sequence precursor="true">MRNLCYAALFAMVVEVTPLHASIYGTMSNFDTYNETEFEAYGAEIELEDIHLGDLSRTFPSNYDSEVITEYNDGNLFGTRIVYSGYNFDNSGFLAPTVGQSTNGHACVATAGCEHFGFSVVGNQPTAARFYWLDADGNRIGNQPAPIPMPTWNYMPGVNGAPNRLQAEVEVEVIEQQPDSIWMKVYKTEIERAVDLAELMSDNGIVPDSIGETETEWELLEGGVMDAAEDELGDGVHAVIRRYEYYEYTGPYDEEHEPTSIFLDQDLPEPPEGELGQFIAANMVAANLEAPARTHGDFNGDGKVDLADYTVWRDSLGSELEYEADANDDGMIDSDDYSVWRTNYGRGIADNAAAVNAVPEPSALAMVLLGGAALLTLRHRTKRRSNSPTLVYLPS</sequence>
<dbReference type="RefSeq" id="WP_145245763.1">
    <property type="nucleotide sequence ID" value="NZ_CP036278.1"/>
</dbReference>
<feature type="domain" description="Dockerin" evidence="2">
    <location>
        <begin position="291"/>
        <end position="353"/>
    </location>
</feature>
<dbReference type="InterPro" id="IPR013424">
    <property type="entry name" value="Ice-binding_C"/>
</dbReference>
<dbReference type="Pfam" id="PF00404">
    <property type="entry name" value="Dockerin_1"/>
    <property type="match status" value="1"/>
</dbReference>
<name>A0A518AJD8_9BACT</name>
<evidence type="ECO:0000256" key="1">
    <source>
        <dbReference type="SAM" id="SignalP"/>
    </source>
</evidence>
<keyword evidence="1" id="KW-0732">Signal</keyword>
<dbReference type="GO" id="GO:0004553">
    <property type="term" value="F:hydrolase activity, hydrolyzing O-glycosyl compounds"/>
    <property type="evidence" value="ECO:0007669"/>
    <property type="project" value="InterPro"/>
</dbReference>
<dbReference type="PROSITE" id="PS51766">
    <property type="entry name" value="DOCKERIN"/>
    <property type="match status" value="1"/>
</dbReference>
<evidence type="ECO:0000259" key="2">
    <source>
        <dbReference type="PROSITE" id="PS51766"/>
    </source>
</evidence>
<proteinExistence type="predicted"/>
<dbReference type="SUPFAM" id="SSF63446">
    <property type="entry name" value="Type I dockerin domain"/>
    <property type="match status" value="1"/>
</dbReference>
<gene>
    <name evidence="3" type="ORF">Pan181_10180</name>
</gene>
<reference evidence="3 4" key="1">
    <citation type="submission" date="2019-02" db="EMBL/GenBank/DDBJ databases">
        <title>Deep-cultivation of Planctomycetes and their phenomic and genomic characterization uncovers novel biology.</title>
        <authorList>
            <person name="Wiegand S."/>
            <person name="Jogler M."/>
            <person name="Boedeker C."/>
            <person name="Pinto D."/>
            <person name="Vollmers J."/>
            <person name="Rivas-Marin E."/>
            <person name="Kohn T."/>
            <person name="Peeters S.H."/>
            <person name="Heuer A."/>
            <person name="Rast P."/>
            <person name="Oberbeckmann S."/>
            <person name="Bunk B."/>
            <person name="Jeske O."/>
            <person name="Meyerdierks A."/>
            <person name="Storesund J.E."/>
            <person name="Kallscheuer N."/>
            <person name="Luecker S."/>
            <person name="Lage O.M."/>
            <person name="Pohl T."/>
            <person name="Merkel B.J."/>
            <person name="Hornburger P."/>
            <person name="Mueller R.-W."/>
            <person name="Bruemmer F."/>
            <person name="Labrenz M."/>
            <person name="Spormann A.M."/>
            <person name="Op den Camp H."/>
            <person name="Overmann J."/>
            <person name="Amann R."/>
            <person name="Jetten M.S.M."/>
            <person name="Mascher T."/>
            <person name="Medema M.H."/>
            <person name="Devos D.P."/>
            <person name="Kaster A.-K."/>
            <person name="Ovreas L."/>
            <person name="Rohde M."/>
            <person name="Galperin M.Y."/>
            <person name="Jogler C."/>
        </authorList>
    </citation>
    <scope>NUCLEOTIDE SEQUENCE [LARGE SCALE GENOMIC DNA]</scope>
    <source>
        <strain evidence="3 4">Pan181</strain>
    </source>
</reference>
<dbReference type="InterPro" id="IPR016134">
    <property type="entry name" value="Dockerin_dom"/>
</dbReference>
<dbReference type="PROSITE" id="PS00018">
    <property type="entry name" value="EF_HAND_1"/>
    <property type="match status" value="2"/>
</dbReference>
<dbReference type="GO" id="GO:0000272">
    <property type="term" value="P:polysaccharide catabolic process"/>
    <property type="evidence" value="ECO:0007669"/>
    <property type="project" value="InterPro"/>
</dbReference>
<dbReference type="KEGG" id="amuc:Pan181_10180"/>
<dbReference type="Gene3D" id="1.10.1330.10">
    <property type="entry name" value="Dockerin domain"/>
    <property type="match status" value="1"/>
</dbReference>
<keyword evidence="4" id="KW-1185">Reference proteome</keyword>
<dbReference type="OrthoDB" id="259335at2"/>
<dbReference type="Proteomes" id="UP000315750">
    <property type="component" value="Chromosome"/>
</dbReference>
<evidence type="ECO:0000313" key="3">
    <source>
        <dbReference type="EMBL" id="QDU54835.1"/>
    </source>
</evidence>
<dbReference type="NCBIfam" id="TIGR02595">
    <property type="entry name" value="PEP_CTERM"/>
    <property type="match status" value="1"/>
</dbReference>